<evidence type="ECO:0008006" key="3">
    <source>
        <dbReference type="Google" id="ProtNLM"/>
    </source>
</evidence>
<proteinExistence type="predicted"/>
<dbReference type="GeneID" id="28994798"/>
<accession>A0A162NB12</accession>
<dbReference type="RefSeq" id="XP_018290778.1">
    <property type="nucleotide sequence ID" value="XM_018433892.1"/>
</dbReference>
<gene>
    <name evidence="1" type="ORF">PHYBLDRAFT_158977</name>
</gene>
<protein>
    <recommendedName>
        <fullName evidence="3">Homeodomain-like DNA binding domain-containing transcription factor</fullName>
    </recommendedName>
</protein>
<evidence type="ECO:0000313" key="2">
    <source>
        <dbReference type="Proteomes" id="UP000077315"/>
    </source>
</evidence>
<sequence length="65" mass="7398">MELLKLELPEKSISGRPLKINERSKREILREISRDPTPPMNNICKTLATHVSGTALRKFLREAGI</sequence>
<name>A0A162NB12_PHYB8</name>
<dbReference type="Proteomes" id="UP000077315">
    <property type="component" value="Unassembled WGS sequence"/>
</dbReference>
<dbReference type="EMBL" id="KV440982">
    <property type="protein sequence ID" value="OAD72738.1"/>
    <property type="molecule type" value="Genomic_DNA"/>
</dbReference>
<evidence type="ECO:0000313" key="1">
    <source>
        <dbReference type="EMBL" id="OAD72738.1"/>
    </source>
</evidence>
<reference evidence="2" key="1">
    <citation type="submission" date="2015-06" db="EMBL/GenBank/DDBJ databases">
        <title>Expansion of signal transduction pathways in fungi by whole-genome duplication.</title>
        <authorList>
            <consortium name="DOE Joint Genome Institute"/>
            <person name="Corrochano L.M."/>
            <person name="Kuo A."/>
            <person name="Marcet-Houben M."/>
            <person name="Polaino S."/>
            <person name="Salamov A."/>
            <person name="Villalobos J.M."/>
            <person name="Alvarez M.I."/>
            <person name="Avalos J."/>
            <person name="Benito E.P."/>
            <person name="Benoit I."/>
            <person name="Burger G."/>
            <person name="Camino L.P."/>
            <person name="Canovas D."/>
            <person name="Cerda-Olmedo E."/>
            <person name="Cheng J.-F."/>
            <person name="Dominguez A."/>
            <person name="Elias M."/>
            <person name="Eslava A.P."/>
            <person name="Glaser F."/>
            <person name="Grimwood J."/>
            <person name="Gutierrez G."/>
            <person name="Heitman J."/>
            <person name="Henrissat B."/>
            <person name="Iturriaga E.A."/>
            <person name="Lang B.F."/>
            <person name="Lavin J.L."/>
            <person name="Lee S."/>
            <person name="Li W."/>
            <person name="Lindquist E."/>
            <person name="Lopez-Garcia S."/>
            <person name="Luque E.M."/>
            <person name="Marcos A.T."/>
            <person name="Martin J."/>
            <person name="McCluskey K."/>
            <person name="Medina H.R."/>
            <person name="Miralles-Duran A."/>
            <person name="Miyazaki A."/>
            <person name="Munoz-Torres E."/>
            <person name="Oguiza J.A."/>
            <person name="Ohm R."/>
            <person name="Olmedo M."/>
            <person name="Orejas M."/>
            <person name="Ortiz-Castellanos L."/>
            <person name="Pisabarro A.G."/>
            <person name="Rodriguez-Romero J."/>
            <person name="Ruiz-Herrera J."/>
            <person name="Ruiz-Vazquez R."/>
            <person name="Sanz C."/>
            <person name="Schackwitz W."/>
            <person name="Schmutz J."/>
            <person name="Shahriari M."/>
            <person name="Shelest E."/>
            <person name="Silva-Franco F."/>
            <person name="Soanes D."/>
            <person name="Syed K."/>
            <person name="Tagua V.G."/>
            <person name="Talbot N.J."/>
            <person name="Thon M."/>
            <person name="De vries R.P."/>
            <person name="Wiebenga A."/>
            <person name="Yadav J.S."/>
            <person name="Braun E.L."/>
            <person name="Baker S."/>
            <person name="Garre V."/>
            <person name="Horwitz B."/>
            <person name="Torres-Martinez S."/>
            <person name="Idnurm A."/>
            <person name="Herrera-Estrella A."/>
            <person name="Gabaldon T."/>
            <person name="Grigoriev I.V."/>
        </authorList>
    </citation>
    <scope>NUCLEOTIDE SEQUENCE [LARGE SCALE GENOMIC DNA]</scope>
    <source>
        <strain evidence="2">NRRL 1555(-)</strain>
    </source>
</reference>
<keyword evidence="2" id="KW-1185">Reference proteome</keyword>
<dbReference type="AlphaFoldDB" id="A0A162NB12"/>
<dbReference type="InParanoid" id="A0A162NB12"/>
<organism evidence="1 2">
    <name type="scientific">Phycomyces blakesleeanus (strain ATCC 8743b / DSM 1359 / FGSC 10004 / NBRC 33097 / NRRL 1555)</name>
    <dbReference type="NCBI Taxonomy" id="763407"/>
    <lineage>
        <taxon>Eukaryota</taxon>
        <taxon>Fungi</taxon>
        <taxon>Fungi incertae sedis</taxon>
        <taxon>Mucoromycota</taxon>
        <taxon>Mucoromycotina</taxon>
        <taxon>Mucoromycetes</taxon>
        <taxon>Mucorales</taxon>
        <taxon>Phycomycetaceae</taxon>
        <taxon>Phycomyces</taxon>
    </lineage>
</organism>
<dbReference type="VEuPathDB" id="FungiDB:PHYBLDRAFT_158977"/>